<evidence type="ECO:0000313" key="2">
    <source>
        <dbReference type="EMBL" id="TET45834.1"/>
    </source>
</evidence>
<reference evidence="2 3" key="1">
    <citation type="submission" date="2019-03" db="EMBL/GenBank/DDBJ databases">
        <title>Metabolic potential of uncultured bacteria and archaea associated with petroleum seepage in deep-sea sediments.</title>
        <authorList>
            <person name="Dong X."/>
            <person name="Hubert C."/>
        </authorList>
    </citation>
    <scope>NUCLEOTIDE SEQUENCE [LARGE SCALE GENOMIC DNA]</scope>
    <source>
        <strain evidence="2">E44_bin18</strain>
    </source>
</reference>
<keyword evidence="1" id="KW-1133">Transmembrane helix</keyword>
<feature type="transmembrane region" description="Helical" evidence="1">
    <location>
        <begin position="38"/>
        <end position="58"/>
    </location>
</feature>
<keyword evidence="1" id="KW-0812">Transmembrane</keyword>
<keyword evidence="1" id="KW-0472">Membrane</keyword>
<protein>
    <submittedName>
        <fullName evidence="2">Uncharacterized protein</fullName>
    </submittedName>
</protein>
<dbReference type="EMBL" id="SOJN01000075">
    <property type="protein sequence ID" value="TET45834.1"/>
    <property type="molecule type" value="Genomic_DNA"/>
</dbReference>
<gene>
    <name evidence="2" type="ORF">E3J62_06610</name>
</gene>
<name>A0A523UTH7_UNCT6</name>
<evidence type="ECO:0000313" key="3">
    <source>
        <dbReference type="Proteomes" id="UP000315525"/>
    </source>
</evidence>
<accession>A0A523UTH7</accession>
<organism evidence="2 3">
    <name type="scientific">candidate division TA06 bacterium</name>
    <dbReference type="NCBI Taxonomy" id="2250710"/>
    <lineage>
        <taxon>Bacteria</taxon>
        <taxon>Bacteria division TA06</taxon>
    </lineage>
</organism>
<dbReference type="PROSITE" id="PS51257">
    <property type="entry name" value="PROKAR_LIPOPROTEIN"/>
    <property type="match status" value="1"/>
</dbReference>
<comment type="caution">
    <text evidence="2">The sequence shown here is derived from an EMBL/GenBank/DDBJ whole genome shotgun (WGS) entry which is preliminary data.</text>
</comment>
<dbReference type="AlphaFoldDB" id="A0A523UTH7"/>
<dbReference type="Proteomes" id="UP000315525">
    <property type="component" value="Unassembled WGS sequence"/>
</dbReference>
<evidence type="ECO:0000256" key="1">
    <source>
        <dbReference type="SAM" id="Phobius"/>
    </source>
</evidence>
<sequence>MKRRWAVLVLAVALMVLGCAPGNERWDQIINPDNLAGFWAGVWHGLIIVIAFVVSLFTDEVGLYEINNTGWSYNLGFLIGLSCSVGGGVRHVRSRRRRKKRDWDRIGEEIEEKVCRGLRKWLDEAKKDEKEKEWEEIASKIEEKIRMVLKEWVDKE</sequence>
<proteinExistence type="predicted"/>
<feature type="transmembrane region" description="Helical" evidence="1">
    <location>
        <begin position="70"/>
        <end position="89"/>
    </location>
</feature>